<keyword evidence="2" id="KW-1185">Reference proteome</keyword>
<dbReference type="Proteomes" id="UP000322214">
    <property type="component" value="Chromosome"/>
</dbReference>
<proteinExistence type="predicted"/>
<protein>
    <submittedName>
        <fullName evidence="1">Uncharacterized protein</fullName>
    </submittedName>
</protein>
<dbReference type="EMBL" id="CP042912">
    <property type="protein sequence ID" value="QEG21988.1"/>
    <property type="molecule type" value="Genomic_DNA"/>
</dbReference>
<reference evidence="1 2" key="1">
    <citation type="submission" date="2019-08" db="EMBL/GenBank/DDBJ databases">
        <title>Deep-cultivation of Planctomycetes and their phenomic and genomic characterization uncovers novel biology.</title>
        <authorList>
            <person name="Wiegand S."/>
            <person name="Jogler M."/>
            <person name="Boedeker C."/>
            <person name="Pinto D."/>
            <person name="Vollmers J."/>
            <person name="Rivas-Marin E."/>
            <person name="Kohn T."/>
            <person name="Peeters S.H."/>
            <person name="Heuer A."/>
            <person name="Rast P."/>
            <person name="Oberbeckmann S."/>
            <person name="Bunk B."/>
            <person name="Jeske O."/>
            <person name="Meyerdierks A."/>
            <person name="Storesund J.E."/>
            <person name="Kallscheuer N."/>
            <person name="Luecker S."/>
            <person name="Lage O.M."/>
            <person name="Pohl T."/>
            <person name="Merkel B.J."/>
            <person name="Hornburger P."/>
            <person name="Mueller R.-W."/>
            <person name="Bruemmer F."/>
            <person name="Labrenz M."/>
            <person name="Spormann A.M."/>
            <person name="Op den Camp H."/>
            <person name="Overmann J."/>
            <person name="Amann R."/>
            <person name="Jetten M.S.M."/>
            <person name="Mascher T."/>
            <person name="Medema M.H."/>
            <person name="Devos D.P."/>
            <person name="Kaster A.-K."/>
            <person name="Ovreas L."/>
            <person name="Rohde M."/>
            <person name="Galperin M.Y."/>
            <person name="Jogler C."/>
        </authorList>
    </citation>
    <scope>NUCLEOTIDE SEQUENCE [LARGE SCALE GENOMIC DNA]</scope>
    <source>
        <strain evidence="1 2">FC18</strain>
    </source>
</reference>
<accession>A0A5B9P6T9</accession>
<organism evidence="1 2">
    <name type="scientific">Mariniblastus fucicola</name>
    <dbReference type="NCBI Taxonomy" id="980251"/>
    <lineage>
        <taxon>Bacteria</taxon>
        <taxon>Pseudomonadati</taxon>
        <taxon>Planctomycetota</taxon>
        <taxon>Planctomycetia</taxon>
        <taxon>Pirellulales</taxon>
        <taxon>Pirellulaceae</taxon>
        <taxon>Mariniblastus</taxon>
    </lineage>
</organism>
<dbReference type="AlphaFoldDB" id="A0A5B9P6T9"/>
<evidence type="ECO:0000313" key="2">
    <source>
        <dbReference type="Proteomes" id="UP000322214"/>
    </source>
</evidence>
<gene>
    <name evidence="1" type="ORF">MFFC18_18490</name>
</gene>
<evidence type="ECO:0000313" key="1">
    <source>
        <dbReference type="EMBL" id="QEG21988.1"/>
    </source>
</evidence>
<name>A0A5B9P6T9_9BACT</name>
<sequence length="88" mass="9802">MLLGDGTCLTLDEQTTLASEYLEKNEMELKRLSEFKGASIRNLMIHYVLPDTPGLCGIPLNVNSNLAYYSLVTGISVTYLIDLEHHCP</sequence>
<dbReference type="KEGG" id="mff:MFFC18_18490"/>